<comment type="caution">
    <text evidence="8">The sequence shown here is derived from an EMBL/GenBank/DDBJ whole genome shotgun (WGS) entry which is preliminary data.</text>
</comment>
<dbReference type="PANTHER" id="PTHR32322:SF2">
    <property type="entry name" value="EAMA DOMAIN-CONTAINING PROTEIN"/>
    <property type="match status" value="1"/>
</dbReference>
<keyword evidence="4 6" id="KW-1133">Transmembrane helix</keyword>
<dbReference type="Pfam" id="PF00892">
    <property type="entry name" value="EamA"/>
    <property type="match status" value="1"/>
</dbReference>
<comment type="similarity">
    <text evidence="2">Belongs to the EamA transporter family.</text>
</comment>
<gene>
    <name evidence="8" type="ORF">A2572_02590</name>
</gene>
<feature type="transmembrane region" description="Helical" evidence="6">
    <location>
        <begin position="97"/>
        <end position="116"/>
    </location>
</feature>
<evidence type="ECO:0000313" key="9">
    <source>
        <dbReference type="Proteomes" id="UP000179237"/>
    </source>
</evidence>
<accession>A0A1F5FPM5</accession>
<dbReference type="Proteomes" id="UP000179237">
    <property type="component" value="Unassembled WGS sequence"/>
</dbReference>
<dbReference type="GO" id="GO:0016020">
    <property type="term" value="C:membrane"/>
    <property type="evidence" value="ECO:0007669"/>
    <property type="project" value="UniProtKB-SubCell"/>
</dbReference>
<organism evidence="8 9">
    <name type="scientific">Candidatus Collierbacteria bacterium RIFOXYD1_FULL_40_9</name>
    <dbReference type="NCBI Taxonomy" id="1817731"/>
    <lineage>
        <taxon>Bacteria</taxon>
        <taxon>Candidatus Collieribacteriota</taxon>
    </lineage>
</organism>
<dbReference type="SUPFAM" id="SSF103481">
    <property type="entry name" value="Multidrug resistance efflux transporter EmrE"/>
    <property type="match status" value="1"/>
</dbReference>
<proteinExistence type="inferred from homology"/>
<evidence type="ECO:0000256" key="4">
    <source>
        <dbReference type="ARBA" id="ARBA00022989"/>
    </source>
</evidence>
<evidence type="ECO:0000256" key="5">
    <source>
        <dbReference type="ARBA" id="ARBA00023136"/>
    </source>
</evidence>
<evidence type="ECO:0000313" key="8">
    <source>
        <dbReference type="EMBL" id="OGD81494.1"/>
    </source>
</evidence>
<evidence type="ECO:0000256" key="1">
    <source>
        <dbReference type="ARBA" id="ARBA00004141"/>
    </source>
</evidence>
<keyword evidence="3 6" id="KW-0812">Transmembrane</keyword>
<dbReference type="EMBL" id="MFAQ01000043">
    <property type="protein sequence ID" value="OGD81494.1"/>
    <property type="molecule type" value="Genomic_DNA"/>
</dbReference>
<evidence type="ECO:0000256" key="2">
    <source>
        <dbReference type="ARBA" id="ARBA00007362"/>
    </source>
</evidence>
<name>A0A1F5FPM5_9BACT</name>
<dbReference type="AlphaFoldDB" id="A0A1F5FPM5"/>
<dbReference type="InterPro" id="IPR000620">
    <property type="entry name" value="EamA_dom"/>
</dbReference>
<comment type="subcellular location">
    <subcellularLocation>
        <location evidence="1">Membrane</location>
        <topology evidence="1">Multi-pass membrane protein</topology>
    </subcellularLocation>
</comment>
<feature type="transmembrane region" description="Helical" evidence="6">
    <location>
        <begin position="122"/>
        <end position="138"/>
    </location>
</feature>
<evidence type="ECO:0000256" key="3">
    <source>
        <dbReference type="ARBA" id="ARBA00022692"/>
    </source>
</evidence>
<feature type="transmembrane region" description="Helical" evidence="6">
    <location>
        <begin position="34"/>
        <end position="54"/>
    </location>
</feature>
<dbReference type="InterPro" id="IPR050638">
    <property type="entry name" value="AA-Vitamin_Transporters"/>
</dbReference>
<evidence type="ECO:0000259" key="7">
    <source>
        <dbReference type="Pfam" id="PF00892"/>
    </source>
</evidence>
<reference evidence="8 9" key="1">
    <citation type="journal article" date="2016" name="Nat. Commun.">
        <title>Thousands of microbial genomes shed light on interconnected biogeochemical processes in an aquifer system.</title>
        <authorList>
            <person name="Anantharaman K."/>
            <person name="Brown C.T."/>
            <person name="Hug L.A."/>
            <person name="Sharon I."/>
            <person name="Castelle C.J."/>
            <person name="Probst A.J."/>
            <person name="Thomas B.C."/>
            <person name="Singh A."/>
            <person name="Wilkins M.J."/>
            <person name="Karaoz U."/>
            <person name="Brodie E.L."/>
            <person name="Williams K.H."/>
            <person name="Hubbard S.S."/>
            <person name="Banfield J.F."/>
        </authorList>
    </citation>
    <scope>NUCLEOTIDE SEQUENCE [LARGE SCALE GENOMIC DNA]</scope>
</reference>
<protein>
    <recommendedName>
        <fullName evidence="7">EamA domain-containing protein</fullName>
    </recommendedName>
</protein>
<dbReference type="Gene3D" id="1.10.3730.20">
    <property type="match status" value="1"/>
</dbReference>
<evidence type="ECO:0000256" key="6">
    <source>
        <dbReference type="SAM" id="Phobius"/>
    </source>
</evidence>
<sequence length="141" mass="15938">MLCFSNSSPHTPASLLRKLCAGFPWHKKDHTDPIYLSFFSFLVSIPFFLLLSLITNDQNLNLPLPALPGILYMTIGGSIIAFWAYQEGQKRIEASEAAIFSYLKPIFTIPLAYFWLKEPFSLFTVLATSLILLGVYLSEKK</sequence>
<dbReference type="InterPro" id="IPR037185">
    <property type="entry name" value="EmrE-like"/>
</dbReference>
<feature type="transmembrane region" description="Helical" evidence="6">
    <location>
        <begin position="66"/>
        <end position="85"/>
    </location>
</feature>
<keyword evidence="5 6" id="KW-0472">Membrane</keyword>
<dbReference type="PANTHER" id="PTHR32322">
    <property type="entry name" value="INNER MEMBRANE TRANSPORTER"/>
    <property type="match status" value="1"/>
</dbReference>
<feature type="domain" description="EamA" evidence="7">
    <location>
        <begin position="30"/>
        <end position="137"/>
    </location>
</feature>